<dbReference type="Proteomes" id="UP000800096">
    <property type="component" value="Unassembled WGS sequence"/>
</dbReference>
<protein>
    <recommendedName>
        <fullName evidence="4">Gamma-glutamylcyclotransferase AIG2-like domain-containing protein</fullName>
    </recommendedName>
</protein>
<dbReference type="OrthoDB" id="3262926at2759"/>
<accession>A0A6A5QXU2</accession>
<dbReference type="EMBL" id="ML979132">
    <property type="protein sequence ID" value="KAF1920252.1"/>
    <property type="molecule type" value="Genomic_DNA"/>
</dbReference>
<evidence type="ECO:0000313" key="3">
    <source>
        <dbReference type="Proteomes" id="UP000800096"/>
    </source>
</evidence>
<feature type="region of interest" description="Disordered" evidence="1">
    <location>
        <begin position="351"/>
        <end position="380"/>
    </location>
</feature>
<keyword evidence="3" id="KW-1185">Reference proteome</keyword>
<organism evidence="2 3">
    <name type="scientific">Ampelomyces quisqualis</name>
    <name type="common">Powdery mildew agent</name>
    <dbReference type="NCBI Taxonomy" id="50730"/>
    <lineage>
        <taxon>Eukaryota</taxon>
        <taxon>Fungi</taxon>
        <taxon>Dikarya</taxon>
        <taxon>Ascomycota</taxon>
        <taxon>Pezizomycotina</taxon>
        <taxon>Dothideomycetes</taxon>
        <taxon>Pleosporomycetidae</taxon>
        <taxon>Pleosporales</taxon>
        <taxon>Pleosporineae</taxon>
        <taxon>Phaeosphaeriaceae</taxon>
        <taxon>Ampelomyces</taxon>
    </lineage>
</organism>
<evidence type="ECO:0008006" key="4">
    <source>
        <dbReference type="Google" id="ProtNLM"/>
    </source>
</evidence>
<name>A0A6A5QXU2_AMPQU</name>
<proteinExistence type="predicted"/>
<reference evidence="2" key="1">
    <citation type="journal article" date="2020" name="Stud. Mycol.">
        <title>101 Dothideomycetes genomes: a test case for predicting lifestyles and emergence of pathogens.</title>
        <authorList>
            <person name="Haridas S."/>
            <person name="Albert R."/>
            <person name="Binder M."/>
            <person name="Bloem J."/>
            <person name="Labutti K."/>
            <person name="Salamov A."/>
            <person name="Andreopoulos B."/>
            <person name="Baker S."/>
            <person name="Barry K."/>
            <person name="Bills G."/>
            <person name="Bluhm B."/>
            <person name="Cannon C."/>
            <person name="Castanera R."/>
            <person name="Culley D."/>
            <person name="Daum C."/>
            <person name="Ezra D."/>
            <person name="Gonzalez J."/>
            <person name="Henrissat B."/>
            <person name="Kuo A."/>
            <person name="Liang C."/>
            <person name="Lipzen A."/>
            <person name="Lutzoni F."/>
            <person name="Magnuson J."/>
            <person name="Mondo S."/>
            <person name="Nolan M."/>
            <person name="Ohm R."/>
            <person name="Pangilinan J."/>
            <person name="Park H.-J."/>
            <person name="Ramirez L."/>
            <person name="Alfaro M."/>
            <person name="Sun H."/>
            <person name="Tritt A."/>
            <person name="Yoshinaga Y."/>
            <person name="Zwiers L.-H."/>
            <person name="Turgeon B."/>
            <person name="Goodwin S."/>
            <person name="Spatafora J."/>
            <person name="Crous P."/>
            <person name="Grigoriev I."/>
        </authorList>
    </citation>
    <scope>NUCLEOTIDE SEQUENCE</scope>
    <source>
        <strain evidence="2">HMLAC05119</strain>
    </source>
</reference>
<gene>
    <name evidence="2" type="ORF">BDU57DRAFT_508439</name>
</gene>
<dbReference type="AlphaFoldDB" id="A0A6A5QXU2"/>
<evidence type="ECO:0000256" key="1">
    <source>
        <dbReference type="SAM" id="MobiDB-lite"/>
    </source>
</evidence>
<evidence type="ECO:0000313" key="2">
    <source>
        <dbReference type="EMBL" id="KAF1920252.1"/>
    </source>
</evidence>
<sequence length="581" mass="64098">MSKSLGGWELFVKDDVDDYISRLGCVPEIERKNRIYLHKVSDEEENIASVITLRTWEAALLRKFVPPAMRYGRYIYYTGSWGSLSLAWARKDLREPGVQTGALSQSQHSESTFRPPLQDKYPIWYFLTGQIARRDKLKALWKLDEMPLKRPAYVTGLTTINHINRKAPIISQGKNEEGYTKRCVGVAYLVKDKLAETRLRYFKTDRFKVVSCEITLQPLCKHGKRHKINGLTFVLTDLALETMDQPIFAVAGQSEATYFERRTGNLDYVESTDLPMEPSLAFDGSITLGVEEATLKRRNLEDQAVMVYPFPIIKQGRPCSAQEHRARIETIRYHGPFPSKLATVTNALDLPAPSSSTPETWKIGPVPGSSDPPRHSEGNLHISRSDRATKDSIAWWAQPLRTSITSHIGDSGSRTDEDSTVVHIEEVGLENSSDEIEVKIDTAASEATLGTVESNASTHEATKVTSSIAATITSNDCIVDEVVSELSETAIPVGEGNLSLPAVDAGGSSSTLTDTTDASSNTLVAGESAMPNSALEDILNILVDVVLSFFLHRIQGVLDATMSEAVELDEFEDDGMNGGAR</sequence>